<keyword evidence="1" id="KW-1133">Transmembrane helix</keyword>
<dbReference type="AlphaFoldDB" id="A0A2H0TWR9"/>
<evidence type="ECO:0000313" key="2">
    <source>
        <dbReference type="EMBL" id="PIR76591.1"/>
    </source>
</evidence>
<reference evidence="3" key="1">
    <citation type="submission" date="2017-09" db="EMBL/GenBank/DDBJ databases">
        <title>Depth-based differentiation of microbial function through sediment-hosted aquifers and enrichment of novel symbionts in the deep terrestrial subsurface.</title>
        <authorList>
            <person name="Probst A.J."/>
            <person name="Ladd B."/>
            <person name="Jarett J.K."/>
            <person name="Geller-Mcgrath D.E."/>
            <person name="Sieber C.M.K."/>
            <person name="Emerson J.B."/>
            <person name="Anantharaman K."/>
            <person name="Thomas B.C."/>
            <person name="Malmstrom R."/>
            <person name="Stieglmeier M."/>
            <person name="Klingl A."/>
            <person name="Woyke T."/>
            <person name="Ryan C.M."/>
            <person name="Banfield J.F."/>
        </authorList>
    </citation>
    <scope>NUCLEOTIDE SEQUENCE [LARGE SCALE GENOMIC DNA]</scope>
</reference>
<dbReference type="Proteomes" id="UP000231530">
    <property type="component" value="Unassembled WGS sequence"/>
</dbReference>
<feature type="transmembrane region" description="Helical" evidence="1">
    <location>
        <begin position="70"/>
        <end position="90"/>
    </location>
</feature>
<evidence type="ECO:0000313" key="3">
    <source>
        <dbReference type="Proteomes" id="UP000231530"/>
    </source>
</evidence>
<keyword evidence="1" id="KW-0812">Transmembrane</keyword>
<protein>
    <recommendedName>
        <fullName evidence="4">DUF2062 domain-containing protein</fullName>
    </recommendedName>
</protein>
<keyword evidence="1" id="KW-0472">Membrane</keyword>
<organism evidence="2 3">
    <name type="scientific">Candidatus Magasanikbacteria bacterium CG10_big_fil_rev_8_21_14_0_10_42_10</name>
    <dbReference type="NCBI Taxonomy" id="1974649"/>
    <lineage>
        <taxon>Bacteria</taxon>
        <taxon>Candidatus Magasanikiibacteriota</taxon>
    </lineage>
</organism>
<evidence type="ECO:0008006" key="4">
    <source>
        <dbReference type="Google" id="ProtNLM"/>
    </source>
</evidence>
<feature type="transmembrane region" description="Helical" evidence="1">
    <location>
        <begin position="21"/>
        <end position="43"/>
    </location>
</feature>
<dbReference type="EMBL" id="PFBY01000017">
    <property type="protein sequence ID" value="PIR76591.1"/>
    <property type="molecule type" value="Genomic_DNA"/>
</dbReference>
<gene>
    <name evidence="2" type="ORF">COU32_01295</name>
</gene>
<proteinExistence type="predicted"/>
<name>A0A2H0TWR9_9BACT</name>
<evidence type="ECO:0000256" key="1">
    <source>
        <dbReference type="SAM" id="Phobius"/>
    </source>
</evidence>
<sequence>MKTWYRALSKNKKIVFLSTSIPLSIPAGGVIGFIMGLMSISFVPTCPTPVGFQSCAVFHGLIGYEATSTIGFWIGLFLVPVFYIALLFYFERKK</sequence>
<comment type="caution">
    <text evidence="2">The sequence shown here is derived from an EMBL/GenBank/DDBJ whole genome shotgun (WGS) entry which is preliminary data.</text>
</comment>
<accession>A0A2H0TWR9</accession>